<proteinExistence type="predicted"/>
<name>A0A1I6WEQ8_9RHOB</name>
<evidence type="ECO:0000313" key="1">
    <source>
        <dbReference type="EMBL" id="SFT24470.1"/>
    </source>
</evidence>
<gene>
    <name evidence="1" type="ORF">SAMN04488050_11948</name>
</gene>
<dbReference type="STRING" id="311180.SAMN04488050_11948"/>
<keyword evidence="2" id="KW-1185">Reference proteome</keyword>
<reference evidence="2" key="1">
    <citation type="submission" date="2016-10" db="EMBL/GenBank/DDBJ databases">
        <authorList>
            <person name="Varghese N."/>
            <person name="Submissions S."/>
        </authorList>
    </citation>
    <scope>NUCLEOTIDE SEQUENCE [LARGE SCALE GENOMIC DNA]</scope>
    <source>
        <strain evidence="2">DSM 26894</strain>
    </source>
</reference>
<protein>
    <submittedName>
        <fullName evidence="1">Uncharacterized protein</fullName>
    </submittedName>
</protein>
<dbReference type="EMBL" id="FOZW01000019">
    <property type="protein sequence ID" value="SFT24470.1"/>
    <property type="molecule type" value="Genomic_DNA"/>
</dbReference>
<dbReference type="AlphaFoldDB" id="A0A1I6WEQ8"/>
<organism evidence="1 2">
    <name type="scientific">Alloyangia pacifica</name>
    <dbReference type="NCBI Taxonomy" id="311180"/>
    <lineage>
        <taxon>Bacteria</taxon>
        <taxon>Pseudomonadati</taxon>
        <taxon>Pseudomonadota</taxon>
        <taxon>Alphaproteobacteria</taxon>
        <taxon>Rhodobacterales</taxon>
        <taxon>Roseobacteraceae</taxon>
        <taxon>Alloyangia</taxon>
    </lineage>
</organism>
<evidence type="ECO:0000313" key="2">
    <source>
        <dbReference type="Proteomes" id="UP000199392"/>
    </source>
</evidence>
<dbReference type="RefSeq" id="WP_092430556.1">
    <property type="nucleotide sequence ID" value="NZ_FNCL01000020.1"/>
</dbReference>
<accession>A0A1I6WEQ8</accession>
<dbReference type="Proteomes" id="UP000199392">
    <property type="component" value="Unassembled WGS sequence"/>
</dbReference>
<sequence length="62" mass="6896">MDYLHLVAPDVRDIVAEFPPLLPTVELLPALREAVPGLYPPSDAPFEARHVPAWTARRTCGF</sequence>